<evidence type="ECO:0000259" key="6">
    <source>
        <dbReference type="Pfam" id="PF00849"/>
    </source>
</evidence>
<evidence type="ECO:0000313" key="8">
    <source>
        <dbReference type="EMBL" id="MBC6010203.1"/>
    </source>
</evidence>
<keyword evidence="9" id="KW-1185">Reference proteome</keyword>
<dbReference type="Gene3D" id="3.30.70.580">
    <property type="entry name" value="Pseudouridine synthase I, catalytic domain, N-terminal subdomain"/>
    <property type="match status" value="1"/>
</dbReference>
<dbReference type="Pfam" id="PF01479">
    <property type="entry name" value="S4"/>
    <property type="match status" value="1"/>
</dbReference>
<accession>A0ABR7KBV2</accession>
<dbReference type="PROSITE" id="PS50889">
    <property type="entry name" value="S4"/>
    <property type="match status" value="1"/>
</dbReference>
<proteinExistence type="inferred from homology"/>
<dbReference type="Proteomes" id="UP000603474">
    <property type="component" value="Unassembled WGS sequence"/>
</dbReference>
<dbReference type="InterPro" id="IPR018496">
    <property type="entry name" value="PsdUridine_synth_RsuA/RluB_CS"/>
</dbReference>
<organism evidence="8 9">
    <name type="scientific">Catenibacterium faecis</name>
    <dbReference type="NCBI Taxonomy" id="2764323"/>
    <lineage>
        <taxon>Bacteria</taxon>
        <taxon>Bacillati</taxon>
        <taxon>Bacillota</taxon>
        <taxon>Erysipelotrichia</taxon>
        <taxon>Erysipelotrichales</taxon>
        <taxon>Coprobacillaceae</taxon>
        <taxon>Catenibacterium</taxon>
    </lineage>
</organism>
<dbReference type="InterPro" id="IPR042092">
    <property type="entry name" value="PsdUridine_s_RsuA/RluB/E/F_cat"/>
</dbReference>
<reference evidence="8 9" key="1">
    <citation type="submission" date="2020-08" db="EMBL/GenBank/DDBJ databases">
        <authorList>
            <person name="Liu C."/>
            <person name="Sun Q."/>
        </authorList>
    </citation>
    <scope>NUCLEOTIDE SEQUENCE [LARGE SCALE GENOMIC DNA]</scope>
    <source>
        <strain evidence="8 9">NSJ-22</strain>
    </source>
</reference>
<dbReference type="PANTHER" id="PTHR47683:SF4">
    <property type="entry name" value="PSEUDOURIDINE SYNTHASE"/>
    <property type="match status" value="1"/>
</dbReference>
<keyword evidence="2 4" id="KW-0694">RNA-binding</keyword>
<dbReference type="RefSeq" id="WP_187012466.1">
    <property type="nucleotide sequence ID" value="NZ_JACRWG010000032.1"/>
</dbReference>
<keyword evidence="3 5" id="KW-0413">Isomerase</keyword>
<dbReference type="InterPro" id="IPR020094">
    <property type="entry name" value="TruA/RsuA/RluB/E/F_N"/>
</dbReference>
<dbReference type="InterPro" id="IPR036986">
    <property type="entry name" value="S4_RNA-bd_sf"/>
</dbReference>
<evidence type="ECO:0000256" key="2">
    <source>
        <dbReference type="ARBA" id="ARBA00022884"/>
    </source>
</evidence>
<feature type="domain" description="RNA-binding S4" evidence="7">
    <location>
        <begin position="4"/>
        <end position="37"/>
    </location>
</feature>
<dbReference type="PANTHER" id="PTHR47683">
    <property type="entry name" value="PSEUDOURIDINE SYNTHASE FAMILY PROTEIN-RELATED"/>
    <property type="match status" value="1"/>
</dbReference>
<comment type="similarity">
    <text evidence="1 5">Belongs to the pseudouridine synthase RsuA family.</text>
</comment>
<sequence>MRLIDIFVLNKCGSKKQAKKAIKKGLIQVNNEIVDEDMDITDETVIYDSRILDSHPLKYYIIHKPSGYVCANKDPHDPCLITLLPDDNLHYVGRLDRDTTGLVILTNDLKLRKRLTLPEFHIPRSYAFTCLNPLKDITPFKEGITIDGDVKCLPAIVEMTSEYDGIITLEEGRYHEIKKMFLSLNNRITSLHRIMYGDISLGDLESGTYRILTQEEINHLKDITRRSLCNISKK</sequence>
<dbReference type="EMBL" id="JACRWG010000032">
    <property type="protein sequence ID" value="MBC6010203.1"/>
    <property type="molecule type" value="Genomic_DNA"/>
</dbReference>
<dbReference type="NCBIfam" id="TIGR00093">
    <property type="entry name" value="pseudouridine synthase"/>
    <property type="match status" value="1"/>
</dbReference>
<dbReference type="Gene3D" id="3.30.70.1560">
    <property type="entry name" value="Alpha-L RNA-binding motif"/>
    <property type="match status" value="1"/>
</dbReference>
<dbReference type="SUPFAM" id="SSF55120">
    <property type="entry name" value="Pseudouridine synthase"/>
    <property type="match status" value="1"/>
</dbReference>
<dbReference type="EC" id="5.4.99.-" evidence="5"/>
<evidence type="ECO:0000256" key="4">
    <source>
        <dbReference type="PROSITE-ProRule" id="PRU00182"/>
    </source>
</evidence>
<comment type="caution">
    <text evidence="8">The sequence shown here is derived from an EMBL/GenBank/DDBJ whole genome shotgun (WGS) entry which is preliminary data.</text>
</comment>
<evidence type="ECO:0000259" key="7">
    <source>
        <dbReference type="Pfam" id="PF01479"/>
    </source>
</evidence>
<gene>
    <name evidence="8" type="ORF">H8909_08095</name>
</gene>
<evidence type="ECO:0000313" key="9">
    <source>
        <dbReference type="Proteomes" id="UP000603474"/>
    </source>
</evidence>
<dbReference type="InterPro" id="IPR000748">
    <property type="entry name" value="PsdUridine_synth_RsuA/RluB/E/F"/>
</dbReference>
<protein>
    <recommendedName>
        <fullName evidence="5">Pseudouridine synthase</fullName>
        <ecNumber evidence="5">5.4.99.-</ecNumber>
    </recommendedName>
</protein>
<dbReference type="Pfam" id="PF00849">
    <property type="entry name" value="PseudoU_synth_2"/>
    <property type="match status" value="1"/>
</dbReference>
<dbReference type="InterPro" id="IPR050343">
    <property type="entry name" value="RsuA_PseudoU_synthase"/>
</dbReference>
<dbReference type="InterPro" id="IPR006145">
    <property type="entry name" value="PsdUridine_synth_RsuA/RluA"/>
</dbReference>
<name>A0ABR7KBV2_9FIRM</name>
<feature type="domain" description="Pseudouridine synthase RsuA/RluA-like" evidence="6">
    <location>
        <begin position="58"/>
        <end position="182"/>
    </location>
</feature>
<evidence type="ECO:0000256" key="1">
    <source>
        <dbReference type="ARBA" id="ARBA00008348"/>
    </source>
</evidence>
<evidence type="ECO:0000256" key="5">
    <source>
        <dbReference type="RuleBase" id="RU003887"/>
    </source>
</evidence>
<dbReference type="PROSITE" id="PS01149">
    <property type="entry name" value="PSI_RSU"/>
    <property type="match status" value="1"/>
</dbReference>
<dbReference type="InterPro" id="IPR002942">
    <property type="entry name" value="S4_RNA-bd"/>
</dbReference>
<dbReference type="InterPro" id="IPR020103">
    <property type="entry name" value="PsdUridine_synth_cat_dom_sf"/>
</dbReference>
<dbReference type="Gene3D" id="3.10.290.10">
    <property type="entry name" value="RNA-binding S4 domain"/>
    <property type="match status" value="1"/>
</dbReference>
<dbReference type="SUPFAM" id="SSF55174">
    <property type="entry name" value="Alpha-L RNA-binding motif"/>
    <property type="match status" value="1"/>
</dbReference>
<evidence type="ECO:0000256" key="3">
    <source>
        <dbReference type="ARBA" id="ARBA00023235"/>
    </source>
</evidence>